<evidence type="ECO:0000256" key="1">
    <source>
        <dbReference type="SAM" id="Coils"/>
    </source>
</evidence>
<dbReference type="InterPro" id="IPR019607">
    <property type="entry name" value="Putative_zinc-finger_domain"/>
</dbReference>
<dbReference type="GO" id="GO:0000178">
    <property type="term" value="C:exosome (RNase complex)"/>
    <property type="evidence" value="ECO:0007669"/>
    <property type="project" value="TreeGrafter"/>
</dbReference>
<dbReference type="AlphaFoldDB" id="A0A383UPZ9"/>
<dbReference type="InterPro" id="IPR039278">
    <property type="entry name" value="Red1"/>
</dbReference>
<feature type="compositionally biased region" description="Polar residues" evidence="2">
    <location>
        <begin position="655"/>
        <end position="680"/>
    </location>
</feature>
<feature type="coiled-coil region" evidence="1">
    <location>
        <begin position="731"/>
        <end position="779"/>
    </location>
</feature>
<feature type="compositionally biased region" description="Basic and acidic residues" evidence="2">
    <location>
        <begin position="852"/>
        <end position="866"/>
    </location>
</feature>
<evidence type="ECO:0000256" key="2">
    <source>
        <dbReference type="SAM" id="MobiDB-lite"/>
    </source>
</evidence>
<name>A0A383UPZ9_BLUHO</name>
<feature type="compositionally biased region" description="Polar residues" evidence="2">
    <location>
        <begin position="150"/>
        <end position="182"/>
    </location>
</feature>
<evidence type="ECO:0000313" key="4">
    <source>
        <dbReference type="EMBL" id="SZF01768.1"/>
    </source>
</evidence>
<feature type="region of interest" description="Disordered" evidence="2">
    <location>
        <begin position="588"/>
        <end position="616"/>
    </location>
</feature>
<dbReference type="Proteomes" id="UP000275772">
    <property type="component" value="Unassembled WGS sequence"/>
</dbReference>
<feature type="compositionally biased region" description="Polar residues" evidence="2">
    <location>
        <begin position="190"/>
        <end position="199"/>
    </location>
</feature>
<reference evidence="4 5" key="1">
    <citation type="submission" date="2017-11" db="EMBL/GenBank/DDBJ databases">
        <authorList>
            <person name="Kracher B."/>
        </authorList>
    </citation>
    <scope>NUCLEOTIDE SEQUENCE [LARGE SCALE GENOMIC DNA]</scope>
    <source>
        <strain evidence="4 5">RACE1</strain>
    </source>
</reference>
<feature type="compositionally biased region" description="Polar residues" evidence="2">
    <location>
        <begin position="499"/>
        <end position="514"/>
    </location>
</feature>
<feature type="region of interest" description="Disordered" evidence="2">
    <location>
        <begin position="806"/>
        <end position="831"/>
    </location>
</feature>
<protein>
    <recommendedName>
        <fullName evidence="3">Putative zinc-finger domain-containing protein</fullName>
    </recommendedName>
</protein>
<evidence type="ECO:0000259" key="3">
    <source>
        <dbReference type="Pfam" id="PF10650"/>
    </source>
</evidence>
<feature type="compositionally biased region" description="Polar residues" evidence="2">
    <location>
        <begin position="424"/>
        <end position="438"/>
    </location>
</feature>
<evidence type="ECO:0000313" key="5">
    <source>
        <dbReference type="Proteomes" id="UP000275772"/>
    </source>
</evidence>
<keyword evidence="1" id="KW-0175">Coiled coil</keyword>
<feature type="compositionally biased region" description="Polar residues" evidence="2">
    <location>
        <begin position="603"/>
        <end position="616"/>
    </location>
</feature>
<feature type="region of interest" description="Disordered" evidence="2">
    <location>
        <begin position="642"/>
        <end position="682"/>
    </location>
</feature>
<feature type="region of interest" description="Disordered" evidence="2">
    <location>
        <begin position="323"/>
        <end position="444"/>
    </location>
</feature>
<organism evidence="4 5">
    <name type="scientific">Blumeria hordei</name>
    <name type="common">Barley powdery mildew</name>
    <name type="synonym">Blumeria graminis f. sp. hordei</name>
    <dbReference type="NCBI Taxonomy" id="2867405"/>
    <lineage>
        <taxon>Eukaryota</taxon>
        <taxon>Fungi</taxon>
        <taxon>Dikarya</taxon>
        <taxon>Ascomycota</taxon>
        <taxon>Pezizomycotina</taxon>
        <taxon>Leotiomycetes</taxon>
        <taxon>Erysiphales</taxon>
        <taxon>Erysiphaceae</taxon>
        <taxon>Blumeria</taxon>
    </lineage>
</organism>
<accession>A0A383UPZ9</accession>
<gene>
    <name evidence="4" type="ORF">BLGHR1_12539</name>
</gene>
<proteinExistence type="predicted"/>
<feature type="region of interest" description="Disordered" evidence="2">
    <location>
        <begin position="848"/>
        <end position="884"/>
    </location>
</feature>
<sequence>MAEYPALPPFSGSAEQSNIPFLPPFQNQMIQFNNNPYAINHAALYGSATINPGATQITMYQGLNQDLTSLPQYNNSLHEPTYHVNDNCEQHMSSQICESNLGQIYNTNLQTSVPFNQSSKVTPNNQKQSNVALKTKNPYSGISGTKAPNHLQNNHGISYNKQEVSKLQQAPNLSTKNNSEQTVLPDAQRQKSSSYSPQIFSDAPEKIPHVRSPPKSSTKDGQHSRIQTRYNFQNLPKKPQTNGDQSAFTSAMPKSMQALVHTPGDQSTNKNRTSLSEIKNKAQDAILSLSSHGIQYHTFIREGFKEDVVGKLFEELDISKSSDNQIGTTEHEKLSGSSTSQPLDPKIEEPNTMQSANKPSFPIPSERSSSLAPKKPSQMDEKQKTLQSKMEALRKSREARATAKTLTKIDQEPTLTEQQQQEPASTTVENISTRQPSPVTSPKPCPIIQIPEKNPSVMDSLPQAPSLPGHEPTVQKMRNQEAKKASSELTIPGLFLASNRTSLSTTPPLQSPVNQRKRPVASDFDDSHILGSFKRPFGHNRNEQRFVIDVSDDESEDGDVPMDIESQVDYLSPVCVTDKMNSVTSTTGLPTIPQKPFTPPPNSLVQTPSATSNVPLSTPSILLQKQREIQLMKRKIAEAEAQLKAKSTPARAGSPQRSVSVASDTKNLLSPANISNNNIDPTKPTHEILEEPRSEPTIHNQPASEENKVAISTQDISEDKRLRRKIIVANIPLVEAEVEQRQSKLEQLRAEMNKIEAGLKEHLEEKKRLAEEMDRLGNEPEESPKSHSEIIVTEVKISDHQIDGTPAALEPEQHDTKSLDPILPQNDNSNVSNEEPAIIVTAASSSITSSHDCVDESHTAEVRVPETEVDSDPTEHKPNVEPVLPETAPSEVNIENDPSSLLSDPDVTLDVLQPVLEAADLPAKMKKLKPDYIVHPALNEVLEGESDNYEPPEAAATIAKSPKSSPFSPAPPGIIHESKIDSEPNVDTKQVLEESKKILRTEAQLEEDAGAPQPLVHDPFTPLLSARIFTPYKSPLRIFRAYRFHPNFKKEVNGGLRSLTYSHRIDANKEFCRFEVAGGVCNDTTCDLQHFKSIILPDDGVMAALGSPDEFKGDRREQFVSGLREVLLGLRLRQVKDFDMIASEIVAHRAKFLGDNSKILALEGITV</sequence>
<feature type="region of interest" description="Disordered" evidence="2">
    <location>
        <begin position="115"/>
        <end position="225"/>
    </location>
</feature>
<feature type="domain" description="Putative zinc-finger" evidence="3">
    <location>
        <begin position="1071"/>
        <end position="1092"/>
    </location>
</feature>
<feature type="compositionally biased region" description="Low complexity" evidence="2">
    <location>
        <begin position="412"/>
        <end position="423"/>
    </location>
</feature>
<dbReference type="VEuPathDB" id="FungiDB:BLGHR1_12539"/>
<dbReference type="PANTHER" id="PTHR21563:SF3">
    <property type="entry name" value="ZINC FINGER C3H1 DOMAIN-CONTAINING PROTEIN"/>
    <property type="match status" value="1"/>
</dbReference>
<feature type="compositionally biased region" description="Polar residues" evidence="2">
    <location>
        <begin position="115"/>
        <end position="143"/>
    </location>
</feature>
<dbReference type="EMBL" id="UNSH01000041">
    <property type="protein sequence ID" value="SZF01768.1"/>
    <property type="molecule type" value="Genomic_DNA"/>
</dbReference>
<dbReference type="GO" id="GO:0005634">
    <property type="term" value="C:nucleus"/>
    <property type="evidence" value="ECO:0007669"/>
    <property type="project" value="TreeGrafter"/>
</dbReference>
<feature type="compositionally biased region" description="Basic and acidic residues" evidence="2">
    <location>
        <begin position="391"/>
        <end position="411"/>
    </location>
</feature>
<dbReference type="PANTHER" id="PTHR21563">
    <property type="entry name" value="ZINC FINGER C3H1 DOMAIN-CONTAINING PROTEIN"/>
    <property type="match status" value="1"/>
</dbReference>
<feature type="region of interest" description="Disordered" evidence="2">
    <location>
        <begin position="499"/>
        <end position="521"/>
    </location>
</feature>
<dbReference type="Pfam" id="PF10650">
    <property type="entry name" value="zf-C3H1"/>
    <property type="match status" value="1"/>
</dbReference>